<comment type="caution">
    <text evidence="1">The sequence shown here is derived from an EMBL/GenBank/DDBJ whole genome shotgun (WGS) entry which is preliminary data.</text>
</comment>
<organism evidence="1 2">
    <name type="scientific">Auriscalpium vulgare</name>
    <dbReference type="NCBI Taxonomy" id="40419"/>
    <lineage>
        <taxon>Eukaryota</taxon>
        <taxon>Fungi</taxon>
        <taxon>Dikarya</taxon>
        <taxon>Basidiomycota</taxon>
        <taxon>Agaricomycotina</taxon>
        <taxon>Agaricomycetes</taxon>
        <taxon>Russulales</taxon>
        <taxon>Auriscalpiaceae</taxon>
        <taxon>Auriscalpium</taxon>
    </lineage>
</organism>
<evidence type="ECO:0000313" key="1">
    <source>
        <dbReference type="EMBL" id="KAI0047625.1"/>
    </source>
</evidence>
<reference evidence="1" key="1">
    <citation type="submission" date="2021-02" db="EMBL/GenBank/DDBJ databases">
        <authorList>
            <consortium name="DOE Joint Genome Institute"/>
            <person name="Ahrendt S."/>
            <person name="Looney B.P."/>
            <person name="Miyauchi S."/>
            <person name="Morin E."/>
            <person name="Drula E."/>
            <person name="Courty P.E."/>
            <person name="Chicoki N."/>
            <person name="Fauchery L."/>
            <person name="Kohler A."/>
            <person name="Kuo A."/>
            <person name="Labutti K."/>
            <person name="Pangilinan J."/>
            <person name="Lipzen A."/>
            <person name="Riley R."/>
            <person name="Andreopoulos W."/>
            <person name="He G."/>
            <person name="Johnson J."/>
            <person name="Barry K.W."/>
            <person name="Grigoriev I.V."/>
            <person name="Nagy L."/>
            <person name="Hibbett D."/>
            <person name="Henrissat B."/>
            <person name="Matheny P.B."/>
            <person name="Labbe J."/>
            <person name="Martin F."/>
        </authorList>
    </citation>
    <scope>NUCLEOTIDE SEQUENCE</scope>
    <source>
        <strain evidence="1">FP105234-sp</strain>
    </source>
</reference>
<name>A0ACB8RVG9_9AGAM</name>
<dbReference type="EMBL" id="MU275901">
    <property type="protein sequence ID" value="KAI0047625.1"/>
    <property type="molecule type" value="Genomic_DNA"/>
</dbReference>
<reference evidence="1" key="2">
    <citation type="journal article" date="2022" name="New Phytol.">
        <title>Evolutionary transition to the ectomycorrhizal habit in the genomes of a hyperdiverse lineage of mushroom-forming fungi.</title>
        <authorList>
            <person name="Looney B."/>
            <person name="Miyauchi S."/>
            <person name="Morin E."/>
            <person name="Drula E."/>
            <person name="Courty P.E."/>
            <person name="Kohler A."/>
            <person name="Kuo A."/>
            <person name="LaButti K."/>
            <person name="Pangilinan J."/>
            <person name="Lipzen A."/>
            <person name="Riley R."/>
            <person name="Andreopoulos W."/>
            <person name="He G."/>
            <person name="Johnson J."/>
            <person name="Nolan M."/>
            <person name="Tritt A."/>
            <person name="Barry K.W."/>
            <person name="Grigoriev I.V."/>
            <person name="Nagy L.G."/>
            <person name="Hibbett D."/>
            <person name="Henrissat B."/>
            <person name="Matheny P.B."/>
            <person name="Labbe J."/>
            <person name="Martin F.M."/>
        </authorList>
    </citation>
    <scope>NUCLEOTIDE SEQUENCE</scope>
    <source>
        <strain evidence="1">FP105234-sp</strain>
    </source>
</reference>
<protein>
    <submittedName>
        <fullName evidence="1">Uncharacterized protein</fullName>
    </submittedName>
</protein>
<accession>A0ACB8RVG9</accession>
<evidence type="ECO:0000313" key="2">
    <source>
        <dbReference type="Proteomes" id="UP000814033"/>
    </source>
</evidence>
<dbReference type="Proteomes" id="UP000814033">
    <property type="component" value="Unassembled WGS sequence"/>
</dbReference>
<keyword evidence="2" id="KW-1185">Reference proteome</keyword>
<proteinExistence type="predicted"/>
<sequence>MPSKFRRYSADDAERLRGVDEAAEALPKRRALVIGVQSTTLPEFQDLKGPFDDVDQYFDLLVGTYGYRMEDIVVMKDDAGVPPQYWPTHANLLRELRNLVRDAAPGDQFVLTFSGHSDQQKTTESPSQEVDGQDEVLITCDGKRIVDNDLYLILVSRLPAGSSLTAFFDSCHSGTMLDLPHQECNDIYTPWESKGNRKTNTIQNKIYRRLAQLAANDMPQLPSFTAVIQAAAREAAHVAANRAMKELRALSLDTDVPRRGRRDSIMSSIPRSESPLSMFLCNGWCKRDTVAAADAATVVSVSSCADAQRSWEGGVTLTNIVCEHLQQHPHSSYRDLMTQVQYRLHANSMALHRWTVNEKKVARAAYEASGRKGVLFTDGEMNDFQSPKLSSLFKLDIDDSIHI</sequence>
<gene>
    <name evidence="1" type="ORF">FA95DRAFT_1605948</name>
</gene>